<dbReference type="CDD" id="cd06453">
    <property type="entry name" value="SufS_like"/>
    <property type="match status" value="1"/>
</dbReference>
<dbReference type="Pfam" id="PF00266">
    <property type="entry name" value="Aminotran_5"/>
    <property type="match status" value="1"/>
</dbReference>
<dbReference type="GO" id="GO:0016829">
    <property type="term" value="F:lyase activity"/>
    <property type="evidence" value="ECO:0007669"/>
    <property type="project" value="UniProtKB-KW"/>
</dbReference>
<dbReference type="Gene3D" id="3.90.1150.10">
    <property type="entry name" value="Aspartate Aminotransferase, domain 1"/>
    <property type="match status" value="1"/>
</dbReference>
<evidence type="ECO:0000313" key="9">
    <source>
        <dbReference type="Proteomes" id="UP000254253"/>
    </source>
</evidence>
<evidence type="ECO:0000256" key="4">
    <source>
        <dbReference type="ARBA" id="ARBA00022679"/>
    </source>
</evidence>
<feature type="domain" description="Aminotransferase class V" evidence="7">
    <location>
        <begin position="24"/>
        <end position="387"/>
    </location>
</feature>
<dbReference type="Gene3D" id="3.40.640.10">
    <property type="entry name" value="Type I PLP-dependent aspartate aminotransferase-like (Major domain)"/>
    <property type="match status" value="1"/>
</dbReference>
<dbReference type="SUPFAM" id="SSF53383">
    <property type="entry name" value="PLP-dependent transferases"/>
    <property type="match status" value="1"/>
</dbReference>
<dbReference type="PANTHER" id="PTHR43586:SF8">
    <property type="entry name" value="CYSTEINE DESULFURASE 1, CHLOROPLASTIC"/>
    <property type="match status" value="1"/>
</dbReference>
<accession>A0A380U042</accession>
<evidence type="ECO:0000313" key="8">
    <source>
        <dbReference type="EMBL" id="SUT93467.1"/>
    </source>
</evidence>
<evidence type="ECO:0000256" key="1">
    <source>
        <dbReference type="ARBA" id="ARBA00001933"/>
    </source>
</evidence>
<dbReference type="EMBL" id="UFRN01000002">
    <property type="protein sequence ID" value="SUT93467.1"/>
    <property type="molecule type" value="Genomic_DNA"/>
</dbReference>
<reference evidence="8 9" key="1">
    <citation type="submission" date="2018-06" db="EMBL/GenBank/DDBJ databases">
        <authorList>
            <consortium name="Pathogen Informatics"/>
            <person name="Doyle S."/>
        </authorList>
    </citation>
    <scope>NUCLEOTIDE SEQUENCE [LARGE SCALE GENOMIC DNA]</scope>
    <source>
        <strain evidence="8 9">NCTC4191</strain>
    </source>
</reference>
<dbReference type="GO" id="GO:0030170">
    <property type="term" value="F:pyridoxal phosphate binding"/>
    <property type="evidence" value="ECO:0007669"/>
    <property type="project" value="InterPro"/>
</dbReference>
<dbReference type="RefSeq" id="WP_115587232.1">
    <property type="nucleotide sequence ID" value="NZ_UFRM01000001.1"/>
</dbReference>
<keyword evidence="9" id="KW-1185">Reference proteome</keyword>
<organism evidence="8 9">
    <name type="scientific">Actinobacillus lignieresii</name>
    <dbReference type="NCBI Taxonomy" id="720"/>
    <lineage>
        <taxon>Bacteria</taxon>
        <taxon>Pseudomonadati</taxon>
        <taxon>Pseudomonadota</taxon>
        <taxon>Gammaproteobacteria</taxon>
        <taxon>Pasteurellales</taxon>
        <taxon>Pasteurellaceae</taxon>
        <taxon>Actinobacillus</taxon>
    </lineage>
</organism>
<evidence type="ECO:0000259" key="7">
    <source>
        <dbReference type="Pfam" id="PF00266"/>
    </source>
</evidence>
<dbReference type="InterPro" id="IPR015422">
    <property type="entry name" value="PyrdxlP-dep_Trfase_small"/>
</dbReference>
<proteinExistence type="inferred from homology"/>
<dbReference type="InterPro" id="IPR000192">
    <property type="entry name" value="Aminotrans_V_dom"/>
</dbReference>
<dbReference type="AlphaFoldDB" id="A0A380U042"/>
<dbReference type="GO" id="GO:0006534">
    <property type="term" value="P:cysteine metabolic process"/>
    <property type="evidence" value="ECO:0007669"/>
    <property type="project" value="InterPro"/>
</dbReference>
<comment type="similarity">
    <text evidence="2">Belongs to the class-V pyridoxal-phosphate-dependent aminotransferase family. Csd subfamily.</text>
</comment>
<dbReference type="InterPro" id="IPR010970">
    <property type="entry name" value="Cys_dSase_SufS"/>
</dbReference>
<gene>
    <name evidence="8" type="primary">nifS</name>
    <name evidence="8" type="ORF">NCTC4191_01232</name>
</gene>
<comment type="catalytic activity">
    <reaction evidence="6">
        <text>(sulfur carrier)-H + L-cysteine = (sulfur carrier)-SH + L-alanine</text>
        <dbReference type="Rhea" id="RHEA:43892"/>
        <dbReference type="Rhea" id="RHEA-COMP:14737"/>
        <dbReference type="Rhea" id="RHEA-COMP:14739"/>
        <dbReference type="ChEBI" id="CHEBI:29917"/>
        <dbReference type="ChEBI" id="CHEBI:35235"/>
        <dbReference type="ChEBI" id="CHEBI:57972"/>
        <dbReference type="ChEBI" id="CHEBI:64428"/>
        <dbReference type="EC" id="2.8.1.7"/>
    </reaction>
</comment>
<dbReference type="EC" id="2.8.1.7" evidence="3"/>
<dbReference type="GO" id="GO:0031071">
    <property type="term" value="F:cysteine desulfurase activity"/>
    <property type="evidence" value="ECO:0007669"/>
    <property type="project" value="UniProtKB-EC"/>
</dbReference>
<keyword evidence="5" id="KW-0663">Pyridoxal phosphate</keyword>
<keyword evidence="8" id="KW-0456">Lyase</keyword>
<dbReference type="InterPro" id="IPR015424">
    <property type="entry name" value="PyrdxlP-dep_Trfase"/>
</dbReference>
<dbReference type="PANTHER" id="PTHR43586">
    <property type="entry name" value="CYSTEINE DESULFURASE"/>
    <property type="match status" value="1"/>
</dbReference>
<evidence type="ECO:0000256" key="5">
    <source>
        <dbReference type="ARBA" id="ARBA00022898"/>
    </source>
</evidence>
<protein>
    <recommendedName>
        <fullName evidence="3">cysteine desulfurase</fullName>
        <ecNumber evidence="3">2.8.1.7</ecNumber>
    </recommendedName>
</protein>
<evidence type="ECO:0000256" key="6">
    <source>
        <dbReference type="ARBA" id="ARBA00050776"/>
    </source>
</evidence>
<evidence type="ECO:0000256" key="2">
    <source>
        <dbReference type="ARBA" id="ARBA00010447"/>
    </source>
</evidence>
<keyword evidence="4" id="KW-0808">Transferase</keyword>
<dbReference type="Proteomes" id="UP000254253">
    <property type="component" value="Unassembled WGS sequence"/>
</dbReference>
<evidence type="ECO:0000256" key="3">
    <source>
        <dbReference type="ARBA" id="ARBA00012239"/>
    </source>
</evidence>
<dbReference type="InterPro" id="IPR015421">
    <property type="entry name" value="PyrdxlP-dep_Trfase_major"/>
</dbReference>
<comment type="cofactor">
    <cofactor evidence="1">
        <name>pyridoxal 5'-phosphate</name>
        <dbReference type="ChEBI" id="CHEBI:597326"/>
    </cofactor>
</comment>
<name>A0A380U042_ACTLI</name>
<sequence>MNMQQTEAFRSQFPFFQQQAEWSYLDSAATTLKPQVLIDSTVEFYASAGSVHRSQYDLIQSRAYERARDLVASRFNAESRNAVIWTSGTTHAINLVAYGLEHLLEAGDEIVISVAEHHANFIPWQQLAQRKQAKLIVLPLDANFQLNPTALTQAVSERTKIVALNLVSNVTGVRQSVERLIPIIRRRSNAKILLDCAQAVCCEKVDVQKLDADFYAFSAHKMYGPTGVGVLTGKLQSLEQIRPLFFGGKMLEDISESALSVAALPYRLEAGTPNIAGIIGFGKTLEWLEQWDFEALNHVVDNLAEEAYKRLKKYKNIRIFSQPNCSTISFAFDGIHHADIAAIMTESKIALRSGEHCAKPYLHYLQQRGTLRISLAHYTSPDELEKFFKALDLALDILLD</sequence>